<comment type="subcellular location">
    <subcellularLocation>
        <location evidence="1">Cell inner membrane</location>
    </subcellularLocation>
</comment>
<evidence type="ECO:0000256" key="3">
    <source>
        <dbReference type="ARBA" id="ARBA00022519"/>
    </source>
</evidence>
<protein>
    <submittedName>
        <fullName evidence="7">Lysophospholipid acyltransferase family protein</fullName>
    </submittedName>
</protein>
<gene>
    <name evidence="7" type="ORF">ACFOES_11285</name>
</gene>
<evidence type="ECO:0000313" key="8">
    <source>
        <dbReference type="Proteomes" id="UP001595443"/>
    </source>
</evidence>
<reference evidence="8" key="1">
    <citation type="journal article" date="2019" name="Int. J. Syst. Evol. Microbiol.">
        <title>The Global Catalogue of Microorganisms (GCM) 10K type strain sequencing project: providing services to taxonomists for standard genome sequencing and annotation.</title>
        <authorList>
            <consortium name="The Broad Institute Genomics Platform"/>
            <consortium name="The Broad Institute Genome Sequencing Center for Infectious Disease"/>
            <person name="Wu L."/>
            <person name="Ma J."/>
        </authorList>
    </citation>
    <scope>NUCLEOTIDE SEQUENCE [LARGE SCALE GENOMIC DNA]</scope>
    <source>
        <strain evidence="8">KCTC 62192</strain>
    </source>
</reference>
<dbReference type="Proteomes" id="UP001595443">
    <property type="component" value="Unassembled WGS sequence"/>
</dbReference>
<keyword evidence="8" id="KW-1185">Reference proteome</keyword>
<keyword evidence="3" id="KW-0997">Cell inner membrane</keyword>
<evidence type="ECO:0000256" key="1">
    <source>
        <dbReference type="ARBA" id="ARBA00004533"/>
    </source>
</evidence>
<evidence type="ECO:0000256" key="2">
    <source>
        <dbReference type="ARBA" id="ARBA00022475"/>
    </source>
</evidence>
<dbReference type="RefSeq" id="WP_377833373.1">
    <property type="nucleotide sequence ID" value="NZ_JBHRSK010000007.1"/>
</dbReference>
<organism evidence="7 8">
    <name type="scientific">Acidimangrovimonas pyrenivorans</name>
    <dbReference type="NCBI Taxonomy" id="2030798"/>
    <lineage>
        <taxon>Bacteria</taxon>
        <taxon>Pseudomonadati</taxon>
        <taxon>Pseudomonadota</taxon>
        <taxon>Alphaproteobacteria</taxon>
        <taxon>Rhodobacterales</taxon>
        <taxon>Paracoccaceae</taxon>
        <taxon>Acidimangrovimonas</taxon>
    </lineage>
</organism>
<dbReference type="Pfam" id="PF03279">
    <property type="entry name" value="Lip_A_acyltrans"/>
    <property type="match status" value="1"/>
</dbReference>
<dbReference type="GO" id="GO:0016746">
    <property type="term" value="F:acyltransferase activity"/>
    <property type="evidence" value="ECO:0007669"/>
    <property type="project" value="UniProtKB-KW"/>
</dbReference>
<keyword evidence="2" id="KW-1003">Cell membrane</keyword>
<accession>A0ABV7AI42</accession>
<proteinExistence type="predicted"/>
<dbReference type="InterPro" id="IPR004960">
    <property type="entry name" value="LipA_acyltrans"/>
</dbReference>
<evidence type="ECO:0000313" key="7">
    <source>
        <dbReference type="EMBL" id="MFC2968677.1"/>
    </source>
</evidence>
<dbReference type="PANTHER" id="PTHR30606:SF10">
    <property type="entry name" value="PHOSPHATIDYLINOSITOL MANNOSIDE ACYLTRANSFERASE"/>
    <property type="match status" value="1"/>
</dbReference>
<evidence type="ECO:0000256" key="6">
    <source>
        <dbReference type="ARBA" id="ARBA00023315"/>
    </source>
</evidence>
<sequence>MTWNSVGDYVADLIFRAAIRVALLLPYRLRIRAFGRLVAHVLAPIVGFRKRARQNLEFIFPEMPAAERQRIALQVCDNFGRNIIENYSKKQFAAHLKGTEFHGPGTAAVEAALAEKRPVLLISGHYGNYEAVRVAFANLGHPVAGLYRPAANEYFNRHYVETLTAFSGPAYPQSNRGMLAFLRHMRDGGVGAMLFDVRATRFGPVEFLGHPAPTSTAPATMALKLGALVVPAFAARASDGLSFELELEEPIELSKPDEMMREMSARLERRIRAHPAQWFWIHDRWGKPAELKKQAELEQKGQAS</sequence>
<name>A0ABV7AI42_9RHOB</name>
<comment type="caution">
    <text evidence="7">The sequence shown here is derived from an EMBL/GenBank/DDBJ whole genome shotgun (WGS) entry which is preliminary data.</text>
</comment>
<keyword evidence="4" id="KW-0808">Transferase</keyword>
<keyword evidence="5" id="KW-0472">Membrane</keyword>
<evidence type="ECO:0000256" key="4">
    <source>
        <dbReference type="ARBA" id="ARBA00022679"/>
    </source>
</evidence>
<dbReference type="EMBL" id="JBHRSK010000007">
    <property type="protein sequence ID" value="MFC2968677.1"/>
    <property type="molecule type" value="Genomic_DNA"/>
</dbReference>
<dbReference type="CDD" id="cd07984">
    <property type="entry name" value="LPLAT_LABLAT-like"/>
    <property type="match status" value="1"/>
</dbReference>
<evidence type="ECO:0000256" key="5">
    <source>
        <dbReference type="ARBA" id="ARBA00023136"/>
    </source>
</evidence>
<dbReference type="PANTHER" id="PTHR30606">
    <property type="entry name" value="LIPID A BIOSYNTHESIS LAUROYL ACYLTRANSFERASE"/>
    <property type="match status" value="1"/>
</dbReference>
<keyword evidence="6 7" id="KW-0012">Acyltransferase</keyword>